<dbReference type="PANTHER" id="PTHR47506">
    <property type="entry name" value="TRANSCRIPTIONAL REGULATORY PROTEIN"/>
    <property type="match status" value="1"/>
</dbReference>
<dbReference type="InterPro" id="IPR036271">
    <property type="entry name" value="Tet_transcr_reg_TetR-rel_C_sf"/>
</dbReference>
<dbReference type="PRINTS" id="PR00455">
    <property type="entry name" value="HTHTETR"/>
</dbReference>
<evidence type="ECO:0000256" key="1">
    <source>
        <dbReference type="ARBA" id="ARBA00023015"/>
    </source>
</evidence>
<keyword evidence="2 4" id="KW-0238">DNA-binding</keyword>
<dbReference type="AlphaFoldDB" id="A0A1W9Z480"/>
<dbReference type="OrthoDB" id="3196926at2"/>
<dbReference type="Gene3D" id="1.10.357.10">
    <property type="entry name" value="Tetracycline Repressor, domain 2"/>
    <property type="match status" value="1"/>
</dbReference>
<dbReference type="SUPFAM" id="SSF48498">
    <property type="entry name" value="Tetracyclin repressor-like, C-terminal domain"/>
    <property type="match status" value="1"/>
</dbReference>
<proteinExistence type="predicted"/>
<dbReference type="EMBL" id="MVHJ01000001">
    <property type="protein sequence ID" value="ORA06979.1"/>
    <property type="molecule type" value="Genomic_DNA"/>
</dbReference>
<evidence type="ECO:0000313" key="6">
    <source>
        <dbReference type="EMBL" id="ORA06979.1"/>
    </source>
</evidence>
<protein>
    <submittedName>
        <fullName evidence="6">TetR family transcriptional regulator</fullName>
    </submittedName>
</protein>
<name>A0A1W9Z480_MYCBA</name>
<comment type="caution">
    <text evidence="6">The sequence shown here is derived from an EMBL/GenBank/DDBJ whole genome shotgun (WGS) entry which is preliminary data.</text>
</comment>
<gene>
    <name evidence="6" type="ORF">BST17_00420</name>
</gene>
<dbReference type="Pfam" id="PF16925">
    <property type="entry name" value="TetR_C_13"/>
    <property type="match status" value="1"/>
</dbReference>
<reference evidence="6 7" key="1">
    <citation type="submission" date="2017-02" db="EMBL/GenBank/DDBJ databases">
        <title>The new phylogeny of genus Mycobacterium.</title>
        <authorList>
            <person name="Tortoli E."/>
            <person name="Trovato A."/>
            <person name="Cirillo D.M."/>
        </authorList>
    </citation>
    <scope>NUCLEOTIDE SEQUENCE [LARGE SCALE GENOMIC DNA]</scope>
    <source>
        <strain evidence="6 7">DSM 45578</strain>
    </source>
</reference>
<sequence length="191" mass="20258">MGTPDAILQAARASIIAGGYQAFSYADIAAVVGIRKASVHHHFPTKVDLVQELVRRYREEAAAGLAGIEAHTDGPLDALRAYAGYWETCVAEPDAAYCLCALLATQIPVLPEPVAAEVREHFRALSQWLTAVIGRGVRDGVFTGAGDARVEAESFMAAVHGAMLTARAYGDPAVFATIVQPAIQRLLTPTS</sequence>
<evidence type="ECO:0000259" key="5">
    <source>
        <dbReference type="PROSITE" id="PS50977"/>
    </source>
</evidence>
<dbReference type="SUPFAM" id="SSF46689">
    <property type="entry name" value="Homeodomain-like"/>
    <property type="match status" value="1"/>
</dbReference>
<dbReference type="InterPro" id="IPR011075">
    <property type="entry name" value="TetR_C"/>
</dbReference>
<dbReference type="STRING" id="564198.BST17_00420"/>
<dbReference type="InterPro" id="IPR009057">
    <property type="entry name" value="Homeodomain-like_sf"/>
</dbReference>
<dbReference type="GO" id="GO:0003677">
    <property type="term" value="F:DNA binding"/>
    <property type="evidence" value="ECO:0007669"/>
    <property type="project" value="UniProtKB-UniRule"/>
</dbReference>
<dbReference type="Proteomes" id="UP000192366">
    <property type="component" value="Unassembled WGS sequence"/>
</dbReference>
<keyword evidence="3" id="KW-0804">Transcription</keyword>
<dbReference type="InterPro" id="IPR001647">
    <property type="entry name" value="HTH_TetR"/>
</dbReference>
<dbReference type="RefSeq" id="WP_083054478.1">
    <property type="nucleotide sequence ID" value="NZ_JACKVM010000014.1"/>
</dbReference>
<evidence type="ECO:0000256" key="4">
    <source>
        <dbReference type="PROSITE-ProRule" id="PRU00335"/>
    </source>
</evidence>
<keyword evidence="1" id="KW-0805">Transcription regulation</keyword>
<feature type="DNA-binding region" description="H-T-H motif" evidence="4">
    <location>
        <begin position="24"/>
        <end position="43"/>
    </location>
</feature>
<evidence type="ECO:0000313" key="7">
    <source>
        <dbReference type="Proteomes" id="UP000192366"/>
    </source>
</evidence>
<evidence type="ECO:0000256" key="2">
    <source>
        <dbReference type="ARBA" id="ARBA00023125"/>
    </source>
</evidence>
<organism evidence="6 7">
    <name type="scientific">Mycolicibacterium bacteremicum</name>
    <name type="common">Mycobacterium bacteremicum</name>
    <dbReference type="NCBI Taxonomy" id="564198"/>
    <lineage>
        <taxon>Bacteria</taxon>
        <taxon>Bacillati</taxon>
        <taxon>Actinomycetota</taxon>
        <taxon>Actinomycetes</taxon>
        <taxon>Mycobacteriales</taxon>
        <taxon>Mycobacteriaceae</taxon>
        <taxon>Mycolicibacterium</taxon>
    </lineage>
</organism>
<dbReference type="PANTHER" id="PTHR47506:SF1">
    <property type="entry name" value="HTH-TYPE TRANSCRIPTIONAL REGULATOR YJDC"/>
    <property type="match status" value="1"/>
</dbReference>
<keyword evidence="7" id="KW-1185">Reference proteome</keyword>
<accession>A0A1W9Z480</accession>
<dbReference type="PROSITE" id="PS50977">
    <property type="entry name" value="HTH_TETR_2"/>
    <property type="match status" value="1"/>
</dbReference>
<feature type="domain" description="HTH tetR-type" evidence="5">
    <location>
        <begin position="1"/>
        <end position="61"/>
    </location>
</feature>
<dbReference type="Pfam" id="PF00440">
    <property type="entry name" value="TetR_N"/>
    <property type="match status" value="1"/>
</dbReference>
<evidence type="ECO:0000256" key="3">
    <source>
        <dbReference type="ARBA" id="ARBA00023163"/>
    </source>
</evidence>